<protein>
    <submittedName>
        <fullName evidence="1">Uncharacterized protein</fullName>
    </submittedName>
</protein>
<keyword evidence="2" id="KW-1185">Reference proteome</keyword>
<gene>
    <name evidence="1" type="ORF">M153_3860004552</name>
</gene>
<dbReference type="VEuPathDB" id="MicrosporidiaDB:M153_3860004552"/>
<comment type="caution">
    <text evidence="1">The sequence shown here is derived from an EMBL/GenBank/DDBJ whole genome shotgun (WGS) entry which is preliminary data.</text>
</comment>
<dbReference type="AlphaFoldDB" id="A0A0R0LXM2"/>
<proteinExistence type="predicted"/>
<name>A0A0R0LXM2_9MICR</name>
<sequence length="433" mass="50836">MIESLLFLKDIRIDEMVDDLAQSDRFRLEKFIVSLFSVIPYLPGKVLQFSSLLSRIPLSSDLLVFLKSTIEDTVLDLIKKEQSSELFNVLRFLYVCEYANLFTSNLEELLDELDVNILNLIINCAGVEKRKLLIRKREKSFEVEFKFSFTDDVKNLLTKKATQLAQNLKNLKLSDRTITENCSNGDVFIAFYIIQNFHDEKQECISQMTTYFTDYWVDCVLGCLIFKETVDMVFVSLFFPSFYKSTNFLANLYAVLEKYENGVFKNRTLAFIYNNAYKFQQRLSESSHNYDPEEKEIEKFRSLITKEVAEEMGRVCKANDLRIFLPEQYHNLLPPSIPVPSGSILHEIAEKKEFRKITAMDESTFFQEFCKITSPSISHFLTYLEIFQEKFEHSNNITEFFRVFKEYNKGRSSYLDITCAKMKEYGLMPYDQK</sequence>
<evidence type="ECO:0000313" key="1">
    <source>
        <dbReference type="EMBL" id="KRH94086.1"/>
    </source>
</evidence>
<organism evidence="1 2">
    <name type="scientific">Pseudoloma neurophilia</name>
    <dbReference type="NCBI Taxonomy" id="146866"/>
    <lineage>
        <taxon>Eukaryota</taxon>
        <taxon>Fungi</taxon>
        <taxon>Fungi incertae sedis</taxon>
        <taxon>Microsporidia</taxon>
        <taxon>Pseudoloma</taxon>
    </lineage>
</organism>
<dbReference type="Proteomes" id="UP000051530">
    <property type="component" value="Unassembled WGS sequence"/>
</dbReference>
<dbReference type="EMBL" id="LGUB01000139">
    <property type="protein sequence ID" value="KRH94086.1"/>
    <property type="molecule type" value="Genomic_DNA"/>
</dbReference>
<dbReference type="OrthoDB" id="2188448at2759"/>
<evidence type="ECO:0000313" key="2">
    <source>
        <dbReference type="Proteomes" id="UP000051530"/>
    </source>
</evidence>
<accession>A0A0R0LXM2</accession>
<reference evidence="1 2" key="1">
    <citation type="submission" date="2015-07" db="EMBL/GenBank/DDBJ databases">
        <title>The genome of Pseudoloma neurophilia, a relevant intracellular parasite of the zebrafish.</title>
        <authorList>
            <person name="Ndikumana S."/>
            <person name="Pelin A."/>
            <person name="Sanders J."/>
            <person name="Corradi N."/>
        </authorList>
    </citation>
    <scope>NUCLEOTIDE SEQUENCE [LARGE SCALE GENOMIC DNA]</scope>
    <source>
        <strain evidence="1 2">MK1</strain>
    </source>
</reference>